<dbReference type="Proteomes" id="UP000289340">
    <property type="component" value="Chromosome 20"/>
</dbReference>
<accession>A0A445EYZ4</accession>
<dbReference type="EMBL" id="QZWG01000020">
    <property type="protein sequence ID" value="RZB41769.1"/>
    <property type="molecule type" value="Genomic_DNA"/>
</dbReference>
<feature type="compositionally biased region" description="Gly residues" evidence="1">
    <location>
        <begin position="54"/>
        <end position="65"/>
    </location>
</feature>
<evidence type="ECO:0000256" key="1">
    <source>
        <dbReference type="SAM" id="MobiDB-lite"/>
    </source>
</evidence>
<evidence type="ECO:0000313" key="2">
    <source>
        <dbReference type="EMBL" id="RZB41768.1"/>
    </source>
</evidence>
<sequence length="65" mass="7549">MILDTYQIHNLIMHDINIPHSTFNLTAHSSGFSQRSHRHQKREAPRTLWRVGQGCQGGGHGWRQF</sequence>
<comment type="caution">
    <text evidence="2">The sequence shown here is derived from an EMBL/GenBank/DDBJ whole genome shotgun (WGS) entry which is preliminary data.</text>
</comment>
<proteinExistence type="predicted"/>
<dbReference type="EMBL" id="QZWG01000020">
    <property type="protein sequence ID" value="RZB41770.1"/>
    <property type="molecule type" value="Genomic_DNA"/>
</dbReference>
<dbReference type="AlphaFoldDB" id="A0A445EYZ4"/>
<protein>
    <submittedName>
        <fullName evidence="2">Uncharacterized protein</fullName>
    </submittedName>
</protein>
<feature type="region of interest" description="Disordered" evidence="1">
    <location>
        <begin position="29"/>
        <end position="65"/>
    </location>
</feature>
<reference evidence="2 3" key="1">
    <citation type="submission" date="2018-09" db="EMBL/GenBank/DDBJ databases">
        <title>A high-quality reference genome of wild soybean provides a powerful tool to mine soybean genomes.</title>
        <authorList>
            <person name="Xie M."/>
            <person name="Chung C.Y.L."/>
            <person name="Li M.-W."/>
            <person name="Wong F.-L."/>
            <person name="Chan T.-F."/>
            <person name="Lam H.-M."/>
        </authorList>
    </citation>
    <scope>NUCLEOTIDE SEQUENCE [LARGE SCALE GENOMIC DNA]</scope>
    <source>
        <strain evidence="3">cv. W05</strain>
        <tissue evidence="2">Hypocotyl of etiolated seedlings</tissue>
    </source>
</reference>
<dbReference type="EMBL" id="QZWG01000020">
    <property type="protein sequence ID" value="RZB41768.1"/>
    <property type="molecule type" value="Genomic_DNA"/>
</dbReference>
<name>A0A445EYZ4_GLYSO</name>
<dbReference type="EMBL" id="QZWG01000020">
    <property type="protein sequence ID" value="RZB41767.1"/>
    <property type="molecule type" value="Genomic_DNA"/>
</dbReference>
<dbReference type="EMBL" id="QZWG01000020">
    <property type="protein sequence ID" value="RZB41771.1"/>
    <property type="molecule type" value="Genomic_DNA"/>
</dbReference>
<organism evidence="2 3">
    <name type="scientific">Glycine soja</name>
    <name type="common">Wild soybean</name>
    <dbReference type="NCBI Taxonomy" id="3848"/>
    <lineage>
        <taxon>Eukaryota</taxon>
        <taxon>Viridiplantae</taxon>
        <taxon>Streptophyta</taxon>
        <taxon>Embryophyta</taxon>
        <taxon>Tracheophyta</taxon>
        <taxon>Spermatophyta</taxon>
        <taxon>Magnoliopsida</taxon>
        <taxon>eudicotyledons</taxon>
        <taxon>Gunneridae</taxon>
        <taxon>Pentapetalae</taxon>
        <taxon>rosids</taxon>
        <taxon>fabids</taxon>
        <taxon>Fabales</taxon>
        <taxon>Fabaceae</taxon>
        <taxon>Papilionoideae</taxon>
        <taxon>50 kb inversion clade</taxon>
        <taxon>NPAAA clade</taxon>
        <taxon>indigoferoid/millettioid clade</taxon>
        <taxon>Phaseoleae</taxon>
        <taxon>Glycine</taxon>
        <taxon>Glycine subgen. Soja</taxon>
    </lineage>
</organism>
<evidence type="ECO:0000313" key="3">
    <source>
        <dbReference type="Proteomes" id="UP000289340"/>
    </source>
</evidence>
<keyword evidence="3" id="KW-1185">Reference proteome</keyword>
<gene>
    <name evidence="2" type="ORF">D0Y65_052682</name>
</gene>